<organism evidence="1 2">
    <name type="scientific">Pyricularia grisea</name>
    <name type="common">Crabgrass-specific blast fungus</name>
    <name type="synonym">Magnaporthe grisea</name>
    <dbReference type="NCBI Taxonomy" id="148305"/>
    <lineage>
        <taxon>Eukaryota</taxon>
        <taxon>Fungi</taxon>
        <taxon>Dikarya</taxon>
        <taxon>Ascomycota</taxon>
        <taxon>Pezizomycotina</taxon>
        <taxon>Sordariomycetes</taxon>
        <taxon>Sordariomycetidae</taxon>
        <taxon>Magnaporthales</taxon>
        <taxon>Pyriculariaceae</taxon>
        <taxon>Pyricularia</taxon>
    </lineage>
</organism>
<dbReference type="AlphaFoldDB" id="A0A6P8B3R0"/>
<dbReference type="RefSeq" id="XP_030981798.1">
    <property type="nucleotide sequence ID" value="XM_031125341.1"/>
</dbReference>
<accession>A0A6P8B3R0</accession>
<sequence length="80" mass="9195">MPLPLNKKAHCLFPKLWRDAEATGFRDVIQALYLHTCLTFHQLDWGGGERPDLDGSTRHTSSAYTFWKPCLKYSTGDLIR</sequence>
<evidence type="ECO:0000313" key="1">
    <source>
        <dbReference type="Proteomes" id="UP000515153"/>
    </source>
</evidence>
<dbReference type="KEGG" id="pgri:PgNI_05308"/>
<protein>
    <submittedName>
        <fullName evidence="2">Uncharacterized protein</fullName>
    </submittedName>
</protein>
<evidence type="ECO:0000313" key="2">
    <source>
        <dbReference type="RefSeq" id="XP_030981798.1"/>
    </source>
</evidence>
<reference evidence="2" key="3">
    <citation type="submission" date="2025-08" db="UniProtKB">
        <authorList>
            <consortium name="RefSeq"/>
        </authorList>
    </citation>
    <scope>IDENTIFICATION</scope>
    <source>
        <strain evidence="2">NI907</strain>
    </source>
</reference>
<keyword evidence="1" id="KW-1185">Reference proteome</keyword>
<name>A0A6P8B3R0_PYRGI</name>
<dbReference type="Proteomes" id="UP000515153">
    <property type="component" value="Chromosome I"/>
</dbReference>
<reference evidence="1 2" key="1">
    <citation type="journal article" date="2019" name="Mol. Biol. Evol.">
        <title>Blast fungal genomes show frequent chromosomal changes, gene gains and losses, and effector gene turnover.</title>
        <authorList>
            <person name="Gomez Luciano L.B."/>
            <person name="Jason Tsai I."/>
            <person name="Chuma I."/>
            <person name="Tosa Y."/>
            <person name="Chen Y.H."/>
            <person name="Li J.Y."/>
            <person name="Li M.Y."/>
            <person name="Jade Lu M.Y."/>
            <person name="Nakayashiki H."/>
            <person name="Li W.H."/>
        </authorList>
    </citation>
    <scope>NUCLEOTIDE SEQUENCE [LARGE SCALE GENOMIC DNA]</scope>
    <source>
        <strain evidence="1 2">NI907</strain>
    </source>
</reference>
<dbReference type="GeneID" id="41960250"/>
<feature type="non-terminal residue" evidence="2">
    <location>
        <position position="80"/>
    </location>
</feature>
<gene>
    <name evidence="2" type="ORF">PgNI_05308</name>
</gene>
<proteinExistence type="predicted"/>
<reference evidence="2" key="2">
    <citation type="submission" date="2019-10" db="EMBL/GenBank/DDBJ databases">
        <authorList>
            <consortium name="NCBI Genome Project"/>
        </authorList>
    </citation>
    <scope>NUCLEOTIDE SEQUENCE</scope>
    <source>
        <strain evidence="2">NI907</strain>
    </source>
</reference>